<protein>
    <recommendedName>
        <fullName evidence="4">Short-chain dehydrogenase/reductase family protein</fullName>
    </recommendedName>
</protein>
<organism evidence="2 3">
    <name type="scientific">Apiospora kogelbergensis</name>
    <dbReference type="NCBI Taxonomy" id="1337665"/>
    <lineage>
        <taxon>Eukaryota</taxon>
        <taxon>Fungi</taxon>
        <taxon>Dikarya</taxon>
        <taxon>Ascomycota</taxon>
        <taxon>Pezizomycotina</taxon>
        <taxon>Sordariomycetes</taxon>
        <taxon>Xylariomycetidae</taxon>
        <taxon>Amphisphaeriales</taxon>
        <taxon>Apiosporaceae</taxon>
        <taxon>Apiospora</taxon>
    </lineage>
</organism>
<dbReference type="Proteomes" id="UP001392437">
    <property type="component" value="Unassembled WGS sequence"/>
</dbReference>
<dbReference type="AlphaFoldDB" id="A0AAW0QGI2"/>
<dbReference type="EMBL" id="JAQQWP010000010">
    <property type="protein sequence ID" value="KAK8097117.1"/>
    <property type="molecule type" value="Genomic_DNA"/>
</dbReference>
<dbReference type="SUPFAM" id="SSF51735">
    <property type="entry name" value="NAD(P)-binding Rossmann-fold domains"/>
    <property type="match status" value="1"/>
</dbReference>
<evidence type="ECO:0000256" key="1">
    <source>
        <dbReference type="ARBA" id="ARBA00023002"/>
    </source>
</evidence>
<gene>
    <name evidence="2" type="ORF">PG999_013061</name>
</gene>
<comment type="caution">
    <text evidence="2">The sequence shown here is derived from an EMBL/GenBank/DDBJ whole genome shotgun (WGS) entry which is preliminary data.</text>
</comment>
<dbReference type="InterPro" id="IPR036291">
    <property type="entry name" value="NAD(P)-bd_dom_sf"/>
</dbReference>
<evidence type="ECO:0008006" key="4">
    <source>
        <dbReference type="Google" id="ProtNLM"/>
    </source>
</evidence>
<accession>A0AAW0QGI2</accession>
<keyword evidence="3" id="KW-1185">Reference proteome</keyword>
<evidence type="ECO:0000313" key="2">
    <source>
        <dbReference type="EMBL" id="KAK8097117.1"/>
    </source>
</evidence>
<proteinExistence type="predicted"/>
<evidence type="ECO:0000313" key="3">
    <source>
        <dbReference type="Proteomes" id="UP001392437"/>
    </source>
</evidence>
<sequence length="343" mass="37416">MPPSKELLPNPAPYFPSIFIETQFRTKQPPTPQLDLTGQVAIVTGANTGLGLEAARQLLVLRLTHLIIAVRSSAKGEAAAEKLRREHPQANVEVWLLDMSSYNSVQSFAQRSREQLTRIDIVILNAGLIKLDYNTVASTGHEEMIQVNYLSTMLLALLMLPVFKQKSAGRNGPGRLTISNASLALAAKFANKNALPLLASFDDPARFDTTEQYSASKLLAHLFLWELVEYVPSTDVVVNLADPGFVKGTDFGRDQSGMRAIAAKLLGAVAARDHVTAASTYVDAVVVKGKESHGCFLMSWDIKPFASVCYTAEGKQAAKRLWDETLHELEFAGVRGIVDSLGH</sequence>
<dbReference type="InterPro" id="IPR002347">
    <property type="entry name" value="SDR_fam"/>
</dbReference>
<dbReference type="PANTHER" id="PTHR43157:SF35">
    <property type="entry name" value="DEHYDROGENASE_REDUCTASE FAMILY PROTEIN, PUTATIVE-RELATED"/>
    <property type="match status" value="1"/>
</dbReference>
<dbReference type="Gene3D" id="3.40.50.720">
    <property type="entry name" value="NAD(P)-binding Rossmann-like Domain"/>
    <property type="match status" value="1"/>
</dbReference>
<dbReference type="PANTHER" id="PTHR43157">
    <property type="entry name" value="PHOSPHATIDYLINOSITOL-GLYCAN BIOSYNTHESIS CLASS F PROTEIN-RELATED"/>
    <property type="match status" value="1"/>
</dbReference>
<dbReference type="GO" id="GO:0016491">
    <property type="term" value="F:oxidoreductase activity"/>
    <property type="evidence" value="ECO:0007669"/>
    <property type="project" value="UniProtKB-KW"/>
</dbReference>
<name>A0AAW0QGI2_9PEZI</name>
<dbReference type="PRINTS" id="PR00081">
    <property type="entry name" value="GDHRDH"/>
</dbReference>
<reference evidence="2 3" key="1">
    <citation type="submission" date="2023-01" db="EMBL/GenBank/DDBJ databases">
        <title>Analysis of 21 Apiospora genomes using comparative genomics revels a genus with tremendous synthesis potential of carbohydrate active enzymes and secondary metabolites.</title>
        <authorList>
            <person name="Sorensen T."/>
        </authorList>
    </citation>
    <scope>NUCLEOTIDE SEQUENCE [LARGE SCALE GENOMIC DNA]</scope>
    <source>
        <strain evidence="2 3">CBS 117206</strain>
    </source>
</reference>
<dbReference type="Pfam" id="PF00106">
    <property type="entry name" value="adh_short"/>
    <property type="match status" value="1"/>
</dbReference>
<keyword evidence="1" id="KW-0560">Oxidoreductase</keyword>